<reference evidence="2" key="1">
    <citation type="submission" date="2008-10" db="EMBL/GenBank/DDBJ databases">
        <authorList>
            <person name="Molnar K."/>
        </authorList>
    </citation>
    <scope>NUCLEOTIDE SEQUENCE [LARGE SCALE GENOMIC DNA]</scope>
    <source>
        <strain evidence="2">NRRL 15998</strain>
    </source>
</reference>
<dbReference type="EMBL" id="DS999644">
    <property type="protein sequence ID" value="EFE78264.2"/>
    <property type="molecule type" value="Genomic_DNA"/>
</dbReference>
<evidence type="ECO:0000313" key="1">
    <source>
        <dbReference type="EMBL" id="EFE78264.2"/>
    </source>
</evidence>
<proteinExistence type="predicted"/>
<name>D6AUA4_STRFL</name>
<protein>
    <submittedName>
        <fullName evidence="1">Predicted protein</fullName>
    </submittedName>
</protein>
<organism evidence="1 2">
    <name type="scientific">Streptomyces filamentosus NRRL 15998</name>
    <dbReference type="NCBI Taxonomy" id="457431"/>
    <lineage>
        <taxon>Bacteria</taxon>
        <taxon>Bacillati</taxon>
        <taxon>Actinomycetota</taxon>
        <taxon>Actinomycetes</taxon>
        <taxon>Kitasatosporales</taxon>
        <taxon>Streptomycetaceae</taxon>
        <taxon>Streptomyces</taxon>
    </lineage>
</organism>
<sequence length="40" mass="4665">MVPEAERPEDEAAFFEELVAERRMVIRLKADRLYATALDI</sequence>
<gene>
    <name evidence="1" type="ORF">SSGG_05631</name>
</gene>
<evidence type="ECO:0000313" key="2">
    <source>
        <dbReference type="Proteomes" id="UP000003986"/>
    </source>
</evidence>
<dbReference type="AlphaFoldDB" id="D6AUA4"/>
<reference evidence="2" key="2">
    <citation type="submission" date="2008-12" db="EMBL/GenBank/DDBJ databases">
        <title>Annotation of Streptomyces roseosporus strain NRRL 15998.</title>
        <authorList>
            <consortium name="The Broad Institute Genome Sequencing Platform"/>
            <consortium name="Broad Institute Microbial Sequencing Center"/>
            <person name="Fischbach M."/>
            <person name="Ward D."/>
            <person name="Young S."/>
            <person name="Kodira C.D."/>
            <person name="Zeng Q."/>
            <person name="Koehrsen M."/>
            <person name="Godfrey P."/>
            <person name="Alvarado L."/>
            <person name="Berlin A.M."/>
            <person name="Borenstein D."/>
            <person name="Chen Z."/>
            <person name="Engels R."/>
            <person name="Freedman E."/>
            <person name="Gellesch M."/>
            <person name="Goldberg J."/>
            <person name="Griggs A."/>
            <person name="Gujja S."/>
            <person name="Heiman D.I."/>
            <person name="Hepburn T.A."/>
            <person name="Howarth C."/>
            <person name="Jen D."/>
            <person name="Larson L."/>
            <person name="Lewis B."/>
            <person name="Mehta T."/>
            <person name="Park D."/>
            <person name="Pearson M."/>
            <person name="Roberts A."/>
            <person name="Saif S."/>
            <person name="Shea T.D."/>
            <person name="Shenoy N."/>
            <person name="Sisk P."/>
            <person name="Stolte C."/>
            <person name="Sykes S.N."/>
            <person name="Walk T."/>
            <person name="White J."/>
            <person name="Yandava C."/>
            <person name="Straight P."/>
            <person name="Clardy J."/>
            <person name="Hung D."/>
            <person name="Kolter R."/>
            <person name="Mekalanos J."/>
            <person name="Walker S."/>
            <person name="Walsh C.T."/>
            <person name="Wieland B.L.C."/>
            <person name="Ilzarbe M."/>
            <person name="Galagan J."/>
            <person name="Nusbaum C."/>
            <person name="Birren B."/>
        </authorList>
    </citation>
    <scope>NUCLEOTIDE SEQUENCE [LARGE SCALE GENOMIC DNA]</scope>
    <source>
        <strain evidence="2">NRRL 15998</strain>
    </source>
</reference>
<dbReference type="Proteomes" id="UP000003986">
    <property type="component" value="Unassembled WGS sequence"/>
</dbReference>
<accession>D6AUA4</accession>